<dbReference type="AlphaFoldDB" id="A0A078IHQ3"/>
<evidence type="ECO:0000313" key="2">
    <source>
        <dbReference type="EMBL" id="CDY48643.1"/>
    </source>
</evidence>
<feature type="compositionally biased region" description="Polar residues" evidence="1">
    <location>
        <begin position="47"/>
        <end position="57"/>
    </location>
</feature>
<reference evidence="2 3" key="1">
    <citation type="journal article" date="2014" name="Science">
        <title>Plant genetics. Early allopolyploid evolution in the post-Neolithic Brassica napus oilseed genome.</title>
        <authorList>
            <person name="Chalhoub B."/>
            <person name="Denoeud F."/>
            <person name="Liu S."/>
            <person name="Parkin I.A."/>
            <person name="Tang H."/>
            <person name="Wang X."/>
            <person name="Chiquet J."/>
            <person name="Belcram H."/>
            <person name="Tong C."/>
            <person name="Samans B."/>
            <person name="Correa M."/>
            <person name="Da Silva C."/>
            <person name="Just J."/>
            <person name="Falentin C."/>
            <person name="Koh C.S."/>
            <person name="Le Clainche I."/>
            <person name="Bernard M."/>
            <person name="Bento P."/>
            <person name="Noel B."/>
            <person name="Labadie K."/>
            <person name="Alberti A."/>
            <person name="Charles M."/>
            <person name="Arnaud D."/>
            <person name="Guo H."/>
            <person name="Daviaud C."/>
            <person name="Alamery S."/>
            <person name="Jabbari K."/>
            <person name="Zhao M."/>
            <person name="Edger P.P."/>
            <person name="Chelaifa H."/>
            <person name="Tack D."/>
            <person name="Lassalle G."/>
            <person name="Mestiri I."/>
            <person name="Schnel N."/>
            <person name="Le Paslier M.C."/>
            <person name="Fan G."/>
            <person name="Renault V."/>
            <person name="Bayer P.E."/>
            <person name="Golicz A.A."/>
            <person name="Manoli S."/>
            <person name="Lee T.H."/>
            <person name="Thi V.H."/>
            <person name="Chalabi S."/>
            <person name="Hu Q."/>
            <person name="Fan C."/>
            <person name="Tollenaere R."/>
            <person name="Lu Y."/>
            <person name="Battail C."/>
            <person name="Shen J."/>
            <person name="Sidebottom C.H."/>
            <person name="Wang X."/>
            <person name="Canaguier A."/>
            <person name="Chauveau A."/>
            <person name="Berard A."/>
            <person name="Deniot G."/>
            <person name="Guan M."/>
            <person name="Liu Z."/>
            <person name="Sun F."/>
            <person name="Lim Y.P."/>
            <person name="Lyons E."/>
            <person name="Town C.D."/>
            <person name="Bancroft I."/>
            <person name="Wang X."/>
            <person name="Meng J."/>
            <person name="Ma J."/>
            <person name="Pires J.C."/>
            <person name="King G.J."/>
            <person name="Brunel D."/>
            <person name="Delourme R."/>
            <person name="Renard M."/>
            <person name="Aury J.M."/>
            <person name="Adams K.L."/>
            <person name="Batley J."/>
            <person name="Snowdon R.J."/>
            <person name="Tost J."/>
            <person name="Edwards D."/>
            <person name="Zhou Y."/>
            <person name="Hua W."/>
            <person name="Sharpe A.G."/>
            <person name="Paterson A.H."/>
            <person name="Guan C."/>
            <person name="Wincker P."/>
        </authorList>
    </citation>
    <scope>NUCLEOTIDE SEQUENCE [LARGE SCALE GENOMIC DNA]</scope>
    <source>
        <strain evidence="3">cv. Darmor-bzh</strain>
    </source>
</reference>
<organism evidence="2 3">
    <name type="scientific">Brassica napus</name>
    <name type="common">Rape</name>
    <dbReference type="NCBI Taxonomy" id="3708"/>
    <lineage>
        <taxon>Eukaryota</taxon>
        <taxon>Viridiplantae</taxon>
        <taxon>Streptophyta</taxon>
        <taxon>Embryophyta</taxon>
        <taxon>Tracheophyta</taxon>
        <taxon>Spermatophyta</taxon>
        <taxon>Magnoliopsida</taxon>
        <taxon>eudicotyledons</taxon>
        <taxon>Gunneridae</taxon>
        <taxon>Pentapetalae</taxon>
        <taxon>rosids</taxon>
        <taxon>malvids</taxon>
        <taxon>Brassicales</taxon>
        <taxon>Brassicaceae</taxon>
        <taxon>Brassiceae</taxon>
        <taxon>Brassica</taxon>
    </lineage>
</organism>
<accession>A0A078IHQ3</accession>
<dbReference type="EMBL" id="LK032784">
    <property type="protein sequence ID" value="CDY48643.1"/>
    <property type="molecule type" value="Genomic_DNA"/>
</dbReference>
<gene>
    <name evidence="2" type="primary">BnaCnng16620D</name>
    <name evidence="2" type="ORF">GSBRNA2T00091419001</name>
</gene>
<feature type="compositionally biased region" description="Basic and acidic residues" evidence="1">
    <location>
        <begin position="36"/>
        <end position="46"/>
    </location>
</feature>
<dbReference type="PaxDb" id="3708-A0A078IHQ3"/>
<dbReference type="STRING" id="3708.A0A078IHQ3"/>
<evidence type="ECO:0000256" key="1">
    <source>
        <dbReference type="SAM" id="MobiDB-lite"/>
    </source>
</evidence>
<dbReference type="Proteomes" id="UP000028999">
    <property type="component" value="Unassembled WGS sequence"/>
</dbReference>
<name>A0A078IHQ3_BRANA</name>
<evidence type="ECO:0000313" key="3">
    <source>
        <dbReference type="Proteomes" id="UP000028999"/>
    </source>
</evidence>
<dbReference type="Gramene" id="CDY48643">
    <property type="protein sequence ID" value="CDY48643"/>
    <property type="gene ID" value="GSBRNA2T00091419001"/>
</dbReference>
<protein>
    <submittedName>
        <fullName evidence="2">BnaCnng16620D protein</fullName>
    </submittedName>
</protein>
<sequence length="66" mass="7380">MSSSSSVSSGDERFSLVAKRTRQDSELNSSDEESNDESRPLKRLTRDATSPRSTAMMKSTLKIKRL</sequence>
<feature type="region of interest" description="Disordered" evidence="1">
    <location>
        <begin position="1"/>
        <end position="66"/>
    </location>
</feature>
<keyword evidence="3" id="KW-1185">Reference proteome</keyword>
<proteinExistence type="predicted"/>